<dbReference type="InterPro" id="IPR051198">
    <property type="entry name" value="BchE-like"/>
</dbReference>
<dbReference type="CDD" id="cd01335">
    <property type="entry name" value="Radical_SAM"/>
    <property type="match status" value="1"/>
</dbReference>
<name>A0ABZ2LNR3_9BACT</name>
<keyword evidence="3" id="KW-0479">Metal-binding</keyword>
<dbReference type="SFLD" id="SFLDS00029">
    <property type="entry name" value="Radical_SAM"/>
    <property type="match status" value="1"/>
</dbReference>
<dbReference type="PROSITE" id="PS51332">
    <property type="entry name" value="B12_BINDING"/>
    <property type="match status" value="1"/>
</dbReference>
<dbReference type="InterPro" id="IPR034466">
    <property type="entry name" value="Methyltransferase_Class_B"/>
</dbReference>
<evidence type="ECO:0000259" key="6">
    <source>
        <dbReference type="PROSITE" id="PS51332"/>
    </source>
</evidence>
<dbReference type="PANTHER" id="PTHR43409">
    <property type="entry name" value="ANAEROBIC MAGNESIUM-PROTOPORPHYRIN IX MONOMETHYL ESTER CYCLASE-RELATED"/>
    <property type="match status" value="1"/>
</dbReference>
<dbReference type="PANTHER" id="PTHR43409:SF16">
    <property type="entry name" value="SLR0320 PROTEIN"/>
    <property type="match status" value="1"/>
</dbReference>
<dbReference type="SFLD" id="SFLDG01082">
    <property type="entry name" value="B12-binding_domain_containing"/>
    <property type="match status" value="1"/>
</dbReference>
<sequence>MRVLLVSANREKLPSAVVPLGVLSVAAAVREAHDVEVLDLCFEDDPLAVLEKTIAAVRPDVVGLGLRNLHDNTYAGSEPLLAYYEDVAACIRRATRAPFVLGGSAVTLRPTQLMERLGATHAVVGEGERTFRALLDAFARGERPDPIVTSDVIRAQSSPGKYVQIARKGAGAYELDDLPRPARDLVDPRYIALDGTASLQTKRGCAFQCTYCDYPDLEGRKVRVRAPESVVDEMEALAASGQVSHAFVVDSVFNVPRSHALAVCRAKIARNVALPWVCYVSPASLDDELVESMARAGCVGAEIGTDSGSARVLERLRKPFTLDQVRRVRAAFRAHGIADCHTFVLGAEGETAAEAERTLAFVEELDPDVAVFIAYMEDRESHGVGRAEHRQALLDLLAREAPKRAGWIVPELGIRFGAKVSAFLQKARLRGPGWVHLARARRGALSR</sequence>
<organism evidence="8 9">
    <name type="scientific">Pendulispora albinea</name>
    <dbReference type="NCBI Taxonomy" id="2741071"/>
    <lineage>
        <taxon>Bacteria</taxon>
        <taxon>Pseudomonadati</taxon>
        <taxon>Myxococcota</taxon>
        <taxon>Myxococcia</taxon>
        <taxon>Myxococcales</taxon>
        <taxon>Sorangiineae</taxon>
        <taxon>Pendulisporaceae</taxon>
        <taxon>Pendulispora</taxon>
    </lineage>
</organism>
<dbReference type="InterPro" id="IPR058240">
    <property type="entry name" value="rSAM_sf"/>
</dbReference>
<evidence type="ECO:0000256" key="5">
    <source>
        <dbReference type="ARBA" id="ARBA00023014"/>
    </source>
</evidence>
<keyword evidence="9" id="KW-1185">Reference proteome</keyword>
<evidence type="ECO:0000256" key="3">
    <source>
        <dbReference type="ARBA" id="ARBA00022723"/>
    </source>
</evidence>
<comment type="cofactor">
    <cofactor evidence="1">
        <name>[4Fe-4S] cluster</name>
        <dbReference type="ChEBI" id="CHEBI:49883"/>
    </cofactor>
</comment>
<keyword evidence="5" id="KW-0411">Iron-sulfur</keyword>
<evidence type="ECO:0000259" key="7">
    <source>
        <dbReference type="PROSITE" id="PS51918"/>
    </source>
</evidence>
<keyword evidence="4" id="KW-0408">Iron</keyword>
<dbReference type="Pfam" id="PF04055">
    <property type="entry name" value="Radical_SAM"/>
    <property type="match status" value="1"/>
</dbReference>
<evidence type="ECO:0000256" key="1">
    <source>
        <dbReference type="ARBA" id="ARBA00001966"/>
    </source>
</evidence>
<accession>A0ABZ2LNR3</accession>
<dbReference type="InterPro" id="IPR007197">
    <property type="entry name" value="rSAM"/>
</dbReference>
<dbReference type="SUPFAM" id="SSF102114">
    <property type="entry name" value="Radical SAM enzymes"/>
    <property type="match status" value="1"/>
</dbReference>
<dbReference type="SFLD" id="SFLDG01123">
    <property type="entry name" value="methyltransferase_(Class_B)"/>
    <property type="match status" value="1"/>
</dbReference>
<feature type="domain" description="Radical SAM core" evidence="7">
    <location>
        <begin position="191"/>
        <end position="419"/>
    </location>
</feature>
<dbReference type="InterPro" id="IPR023404">
    <property type="entry name" value="rSAM_horseshoe"/>
</dbReference>
<evidence type="ECO:0000256" key="2">
    <source>
        <dbReference type="ARBA" id="ARBA00022691"/>
    </source>
</evidence>
<protein>
    <submittedName>
        <fullName evidence="8">Cobalamin-dependent protein</fullName>
    </submittedName>
</protein>
<evidence type="ECO:0000313" key="8">
    <source>
        <dbReference type="EMBL" id="WXB12380.1"/>
    </source>
</evidence>
<reference evidence="8 9" key="1">
    <citation type="submission" date="2021-12" db="EMBL/GenBank/DDBJ databases">
        <title>Discovery of the Pendulisporaceae a myxobacterial family with distinct sporulation behavior and unique specialized metabolism.</title>
        <authorList>
            <person name="Garcia R."/>
            <person name="Popoff A."/>
            <person name="Bader C.D."/>
            <person name="Loehr J."/>
            <person name="Walesch S."/>
            <person name="Walt C."/>
            <person name="Boldt J."/>
            <person name="Bunk B."/>
            <person name="Haeckl F.J.F.P.J."/>
            <person name="Gunesch A.P."/>
            <person name="Birkelbach J."/>
            <person name="Nuebel U."/>
            <person name="Pietschmann T."/>
            <person name="Bach T."/>
            <person name="Mueller R."/>
        </authorList>
    </citation>
    <scope>NUCLEOTIDE SEQUENCE [LARGE SCALE GENOMIC DNA]</scope>
    <source>
        <strain evidence="8 9">MSr11954</strain>
    </source>
</reference>
<evidence type="ECO:0000256" key="4">
    <source>
        <dbReference type="ARBA" id="ARBA00023004"/>
    </source>
</evidence>
<dbReference type="PROSITE" id="PS51918">
    <property type="entry name" value="RADICAL_SAM"/>
    <property type="match status" value="1"/>
</dbReference>
<gene>
    <name evidence="8" type="ORF">LZC94_31590</name>
</gene>
<feature type="domain" description="B12-binding" evidence="6">
    <location>
        <begin position="1"/>
        <end position="145"/>
    </location>
</feature>
<dbReference type="InterPro" id="IPR006638">
    <property type="entry name" value="Elp3/MiaA/NifB-like_rSAM"/>
</dbReference>
<dbReference type="RefSeq" id="WP_394822002.1">
    <property type="nucleotide sequence ID" value="NZ_CP089984.1"/>
</dbReference>
<dbReference type="EMBL" id="CP089984">
    <property type="protein sequence ID" value="WXB12380.1"/>
    <property type="molecule type" value="Genomic_DNA"/>
</dbReference>
<dbReference type="Gene3D" id="3.40.50.280">
    <property type="entry name" value="Cobalamin-binding domain"/>
    <property type="match status" value="1"/>
</dbReference>
<keyword evidence="2" id="KW-0949">S-adenosyl-L-methionine</keyword>
<dbReference type="SMART" id="SM00729">
    <property type="entry name" value="Elp3"/>
    <property type="match status" value="1"/>
</dbReference>
<dbReference type="InterPro" id="IPR006158">
    <property type="entry name" value="Cobalamin-bd"/>
</dbReference>
<dbReference type="Proteomes" id="UP001370348">
    <property type="component" value="Chromosome"/>
</dbReference>
<proteinExistence type="predicted"/>
<evidence type="ECO:0000313" key="9">
    <source>
        <dbReference type="Proteomes" id="UP001370348"/>
    </source>
</evidence>
<dbReference type="Gene3D" id="3.80.30.20">
    <property type="entry name" value="tm_1862 like domain"/>
    <property type="match status" value="1"/>
</dbReference>
<dbReference type="Pfam" id="PF02310">
    <property type="entry name" value="B12-binding"/>
    <property type="match status" value="1"/>
</dbReference>